<proteinExistence type="predicted"/>
<comment type="caution">
    <text evidence="2">The sequence shown here is derived from an EMBL/GenBank/DDBJ whole genome shotgun (WGS) entry which is preliminary data.</text>
</comment>
<accession>A0A4S3K9H1</accession>
<dbReference type="RefSeq" id="WP_210772314.1">
    <property type="nucleotide sequence ID" value="NZ_MWIN01000002.1"/>
</dbReference>
<dbReference type="AlphaFoldDB" id="A0A4S3K9H1"/>
<reference evidence="2 3" key="1">
    <citation type="submission" date="2019-03" db="EMBL/GenBank/DDBJ databases">
        <title>Genomic Encyclopedia of Type Strains, Phase IV (KMG-IV): sequencing the most valuable type-strain genomes for metagenomic binning, comparative biology and taxonomic classification.</title>
        <authorList>
            <person name="Goeker M."/>
        </authorList>
    </citation>
    <scope>NUCLEOTIDE SEQUENCE [LARGE SCALE GENOMIC DNA]</scope>
    <source>
        <strain evidence="2 3">DSM 26377</strain>
    </source>
</reference>
<keyword evidence="1" id="KW-0732">Signal</keyword>
<evidence type="ECO:0008006" key="4">
    <source>
        <dbReference type="Google" id="ProtNLM"/>
    </source>
</evidence>
<name>A0A4S3K9H1_9GAMM</name>
<protein>
    <recommendedName>
        <fullName evidence="4">DUF2946 family protein</fullName>
    </recommendedName>
</protein>
<organism evidence="2 3">
    <name type="scientific">Panacagrimonas perspica</name>
    <dbReference type="NCBI Taxonomy" id="381431"/>
    <lineage>
        <taxon>Bacteria</taxon>
        <taxon>Pseudomonadati</taxon>
        <taxon>Pseudomonadota</taxon>
        <taxon>Gammaproteobacteria</taxon>
        <taxon>Nevskiales</taxon>
        <taxon>Nevskiaceae</taxon>
        <taxon>Panacagrimonas</taxon>
    </lineage>
</organism>
<feature type="signal peptide" evidence="1">
    <location>
        <begin position="1"/>
        <end position="29"/>
    </location>
</feature>
<evidence type="ECO:0000313" key="2">
    <source>
        <dbReference type="EMBL" id="TDU28616.1"/>
    </source>
</evidence>
<keyword evidence="3" id="KW-1185">Reference proteome</keyword>
<sequence>MFAQLRSRPLIWIALIAWLAQLCLPVAHAAVMAQPEAGLATWCGEFSPAMTQKLAALPLEVREILQKGSAQSGQHQDCAQLCANAAGGALPPTPVTVSLRAAGLEAAPTQPAVHAHHAYTNSVPARGPPQAS</sequence>
<feature type="chain" id="PRO_5030100229" description="DUF2946 family protein" evidence="1">
    <location>
        <begin position="30"/>
        <end position="132"/>
    </location>
</feature>
<evidence type="ECO:0000256" key="1">
    <source>
        <dbReference type="SAM" id="SignalP"/>
    </source>
</evidence>
<dbReference type="Proteomes" id="UP000295341">
    <property type="component" value="Unassembled WGS sequence"/>
</dbReference>
<evidence type="ECO:0000313" key="3">
    <source>
        <dbReference type="Proteomes" id="UP000295341"/>
    </source>
</evidence>
<gene>
    <name evidence="2" type="ORF">DFR24_2991</name>
</gene>
<dbReference type="EMBL" id="SOBT01000009">
    <property type="protein sequence ID" value="TDU28616.1"/>
    <property type="molecule type" value="Genomic_DNA"/>
</dbReference>